<dbReference type="EMBL" id="CP003243">
    <property type="protein sequence ID" value="AFD01047.1"/>
    <property type="molecule type" value="Genomic_DNA"/>
</dbReference>
<evidence type="ECO:0000313" key="1">
    <source>
        <dbReference type="EMBL" id="AFD01047.1"/>
    </source>
</evidence>
<organism evidence="1 2">
    <name type="scientific">Methanocella conradii (strain DSM 24694 / JCM 17849 / CGMCC 1.5162 / HZ254)</name>
    <dbReference type="NCBI Taxonomy" id="1041930"/>
    <lineage>
        <taxon>Archaea</taxon>
        <taxon>Methanobacteriati</taxon>
        <taxon>Methanobacteriota</taxon>
        <taxon>Stenosarchaea group</taxon>
        <taxon>Methanomicrobia</taxon>
        <taxon>Methanocellales</taxon>
        <taxon>Methanocellaceae</taxon>
        <taxon>Methanocella</taxon>
    </lineage>
</organism>
<name>H8I4V3_METCZ</name>
<dbReference type="eggNOG" id="arCOG10829">
    <property type="taxonomic scope" value="Archaea"/>
</dbReference>
<evidence type="ECO:0000313" key="2">
    <source>
        <dbReference type="Proteomes" id="UP000005233"/>
    </source>
</evidence>
<proteinExistence type="predicted"/>
<dbReference type="HOGENOM" id="CLU_218571_0_0_2"/>
<protein>
    <submittedName>
        <fullName evidence="1">Uncharacterized protein</fullName>
    </submittedName>
</protein>
<keyword evidence="2" id="KW-1185">Reference proteome</keyword>
<dbReference type="AlphaFoldDB" id="H8I4V3"/>
<dbReference type="Proteomes" id="UP000005233">
    <property type="component" value="Chromosome"/>
</dbReference>
<gene>
    <name evidence="1" type="ordered locus">Mtc_2314</name>
</gene>
<accession>H8I4V3</accession>
<reference evidence="1 2" key="1">
    <citation type="journal article" date="2012" name="J. Bacteriol.">
        <title>Complete genome sequence of a thermophilic methanogen, Methanocella conradii HZ254, isolated from Chinese rice field soil.</title>
        <authorList>
            <person name="Lu Z."/>
            <person name="Lu Y."/>
        </authorList>
    </citation>
    <scope>NUCLEOTIDE SEQUENCE [LARGE SCALE GENOMIC DNA]</scope>
    <source>
        <strain evidence="2">DSM 24694 / JCM 17849 / CGMCC 1.5162 / HZ254</strain>
    </source>
</reference>
<sequence length="39" mass="4124">MEKCGICGKDVPEQPSITEEGTCSMCGAKLTMSEGGMKR</sequence>
<dbReference type="KEGG" id="mez:Mtc_2314"/>